<keyword evidence="6" id="KW-1185">Reference proteome</keyword>
<keyword evidence="2 3" id="KW-0732">Signal</keyword>
<organism evidence="5 6">
    <name type="scientific">Candidatus Magnetominusculus xianensis</name>
    <dbReference type="NCBI Taxonomy" id="1748249"/>
    <lineage>
        <taxon>Bacteria</taxon>
        <taxon>Pseudomonadati</taxon>
        <taxon>Nitrospirota</taxon>
        <taxon>Nitrospiria</taxon>
        <taxon>Nitrospirales</taxon>
        <taxon>Nitrospiraceae</taxon>
        <taxon>Candidatus Magnetominusculus</taxon>
    </lineage>
</organism>
<protein>
    <submittedName>
        <fullName evidence="5">Ethanolamine utilization protein EutJ</fullName>
    </submittedName>
</protein>
<sequence length="385" mass="41247">MVRLYTAVLCLVMLMAGCAKEKDNAIHIGVIAELTGDIPAVGASCKNAAEMAVKSVNDKGGLEIGGKKYAIKLQIEDSAGRSEQAASAAQKLITRDKVIAIVGPNASSGAIPASEIAETSKIPMISPWSTNPKTTIDPRSGKQKGYVFRACYMDSFQGRVLAAFAMGELKAKKAAVLYDVASEVLKGQAEVFKKTLEEKGGTITGFETYTTGNKDFTVQMTKIKNGSPELIFLPTYYSDVPLQVQQARRFGITEPVLGSDAWGSHDLLALCGKDCDGAFFSSHFSANSTTPGVKKFVDDYKALYGSVPDDVAALTYDSFGIMFEAMKRAGKPNSEAIKNAIQKITGFKGVTGDITFHEGSGDPDKSVVILQIKDGEFKWFADIKP</sequence>
<evidence type="ECO:0000313" key="6">
    <source>
        <dbReference type="Proteomes" id="UP000060487"/>
    </source>
</evidence>
<dbReference type="Gene3D" id="3.40.50.2300">
    <property type="match status" value="2"/>
</dbReference>
<feature type="domain" description="Leucine-binding protein" evidence="4">
    <location>
        <begin position="26"/>
        <end position="375"/>
    </location>
</feature>
<feature type="signal peptide" evidence="3">
    <location>
        <begin position="1"/>
        <end position="21"/>
    </location>
</feature>
<comment type="caution">
    <text evidence="5">The sequence shown here is derived from an EMBL/GenBank/DDBJ whole genome shotgun (WGS) entry which is preliminary data.</text>
</comment>
<name>A0ABR5SEH8_9BACT</name>
<evidence type="ECO:0000256" key="2">
    <source>
        <dbReference type="ARBA" id="ARBA00022729"/>
    </source>
</evidence>
<dbReference type="InterPro" id="IPR028081">
    <property type="entry name" value="Leu-bd"/>
</dbReference>
<evidence type="ECO:0000259" key="4">
    <source>
        <dbReference type="Pfam" id="PF13458"/>
    </source>
</evidence>
<dbReference type="InterPro" id="IPR051010">
    <property type="entry name" value="BCAA_transport"/>
</dbReference>
<dbReference type="PANTHER" id="PTHR30483">
    <property type="entry name" value="LEUCINE-SPECIFIC-BINDING PROTEIN"/>
    <property type="match status" value="1"/>
</dbReference>
<comment type="similarity">
    <text evidence="1">Belongs to the leucine-binding protein family.</text>
</comment>
<dbReference type="PROSITE" id="PS51257">
    <property type="entry name" value="PROKAR_LIPOPROTEIN"/>
    <property type="match status" value="1"/>
</dbReference>
<proteinExistence type="inferred from homology"/>
<dbReference type="Proteomes" id="UP000060487">
    <property type="component" value="Unassembled WGS sequence"/>
</dbReference>
<accession>A0ABR5SEH8</accession>
<dbReference type="Pfam" id="PF13458">
    <property type="entry name" value="Peripla_BP_6"/>
    <property type="match status" value="1"/>
</dbReference>
<dbReference type="PANTHER" id="PTHR30483:SF6">
    <property type="entry name" value="PERIPLASMIC BINDING PROTEIN OF ABC TRANSPORTER FOR NATURAL AMINO ACIDS"/>
    <property type="match status" value="1"/>
</dbReference>
<reference evidence="5 6" key="1">
    <citation type="submission" date="2015-11" db="EMBL/GenBank/DDBJ databases">
        <authorList>
            <person name="Lin W."/>
        </authorList>
    </citation>
    <scope>NUCLEOTIDE SEQUENCE [LARGE SCALE GENOMIC DNA]</scope>
    <source>
        <strain evidence="5 6">HCH-1</strain>
    </source>
</reference>
<feature type="chain" id="PRO_5047129782" evidence="3">
    <location>
        <begin position="22"/>
        <end position="385"/>
    </location>
</feature>
<gene>
    <name evidence="5" type="ORF">ASN18_2479</name>
</gene>
<evidence type="ECO:0000313" key="5">
    <source>
        <dbReference type="EMBL" id="KWT82507.1"/>
    </source>
</evidence>
<dbReference type="RefSeq" id="WP_085053075.1">
    <property type="nucleotide sequence ID" value="NZ_LNQR01000088.1"/>
</dbReference>
<dbReference type="SUPFAM" id="SSF53822">
    <property type="entry name" value="Periplasmic binding protein-like I"/>
    <property type="match status" value="1"/>
</dbReference>
<dbReference type="CDD" id="cd06347">
    <property type="entry name" value="PBP1_ABC_LivK_ligand_binding-like"/>
    <property type="match status" value="1"/>
</dbReference>
<evidence type="ECO:0000256" key="1">
    <source>
        <dbReference type="ARBA" id="ARBA00010062"/>
    </source>
</evidence>
<dbReference type="InterPro" id="IPR028082">
    <property type="entry name" value="Peripla_BP_I"/>
</dbReference>
<dbReference type="EMBL" id="LNQR01000088">
    <property type="protein sequence ID" value="KWT82507.1"/>
    <property type="molecule type" value="Genomic_DNA"/>
</dbReference>
<evidence type="ECO:0000256" key="3">
    <source>
        <dbReference type="SAM" id="SignalP"/>
    </source>
</evidence>